<dbReference type="AlphaFoldDB" id="A0A1Y1IGJ7"/>
<accession>A0A1Y1IGJ7</accession>
<sequence>MLAQGKLYQGGLRGLMDNTWKQARAHTGRYSIDGDLELELEVLIEQYEERGFNHILGDRVIRILSDVVGVEILVYAPFLAVKHAQRFTPEQAAGGTLRPLHLRFNGVNHYDAYIPEDDIGPLYQKETSAVTLDRTATQILKQLAEGKEDAAKDTWRDCAPGRPWNDRAPLAQVLELAERALKKWPLLGHAHYVRALAFQHSKERGACEGALVAAKEALLLGVEERLQARLYRTIAKACFDAEDWGGAFQWYSKCAKEGCLRAEDSVFLDVSQTRLSAQGSAKAEEVAEKVFDLLSDPPAEALLAKFDAVVEGLAAGGGGGGSGSEIDSESESEEDSDHDEPPFQNVPDGAGPPGGAGQASANEQSGAAARGGSSGVRPDFVNLESSDEEDGPTGKRARPSVGGLDPGSAYGYGCVLYERRADWLSLEEVDKLVDGMNVTPSLVSKRPPYAPRGGTVFVVDRSQMEHQEDALYASGGRWFNNGAKPVHGGKLRSRYWKHSSSCNHDEYCSAVGEDDCKGKCFQHRSGASGEPLHKDRKFERRVWVGVDPQGNEGGKYVVIQFVGDETTVRADPHGNRVHNLDLTFEKIFRSTREEMKRRASVGESANKIRRQMQAKARHPGEAPKSYKQAENAKGSVDAEKRGGGRRSRGTTLTPS</sequence>
<dbReference type="EMBL" id="DF237443">
    <property type="protein sequence ID" value="GAQ89182.1"/>
    <property type="molecule type" value="Genomic_DNA"/>
</dbReference>
<feature type="region of interest" description="Disordered" evidence="1">
    <location>
        <begin position="316"/>
        <end position="403"/>
    </location>
</feature>
<evidence type="ECO:0000313" key="3">
    <source>
        <dbReference type="Proteomes" id="UP000054558"/>
    </source>
</evidence>
<evidence type="ECO:0000313" key="2">
    <source>
        <dbReference type="EMBL" id="GAQ89182.1"/>
    </source>
</evidence>
<name>A0A1Y1IGJ7_KLENI</name>
<feature type="compositionally biased region" description="Acidic residues" evidence="1">
    <location>
        <begin position="326"/>
        <end position="338"/>
    </location>
</feature>
<reference evidence="2 3" key="1">
    <citation type="journal article" date="2014" name="Nat. Commun.">
        <title>Klebsormidium flaccidum genome reveals primary factors for plant terrestrial adaptation.</title>
        <authorList>
            <person name="Hori K."/>
            <person name="Maruyama F."/>
            <person name="Fujisawa T."/>
            <person name="Togashi T."/>
            <person name="Yamamoto N."/>
            <person name="Seo M."/>
            <person name="Sato S."/>
            <person name="Yamada T."/>
            <person name="Mori H."/>
            <person name="Tajima N."/>
            <person name="Moriyama T."/>
            <person name="Ikeuchi M."/>
            <person name="Watanabe M."/>
            <person name="Wada H."/>
            <person name="Kobayashi K."/>
            <person name="Saito M."/>
            <person name="Masuda T."/>
            <person name="Sasaki-Sekimoto Y."/>
            <person name="Mashiguchi K."/>
            <person name="Awai K."/>
            <person name="Shimojima M."/>
            <person name="Masuda S."/>
            <person name="Iwai M."/>
            <person name="Nobusawa T."/>
            <person name="Narise T."/>
            <person name="Kondo S."/>
            <person name="Saito H."/>
            <person name="Sato R."/>
            <person name="Murakawa M."/>
            <person name="Ihara Y."/>
            <person name="Oshima-Yamada Y."/>
            <person name="Ohtaka K."/>
            <person name="Satoh M."/>
            <person name="Sonobe K."/>
            <person name="Ishii M."/>
            <person name="Ohtani R."/>
            <person name="Kanamori-Sato M."/>
            <person name="Honoki R."/>
            <person name="Miyazaki D."/>
            <person name="Mochizuki H."/>
            <person name="Umetsu J."/>
            <person name="Higashi K."/>
            <person name="Shibata D."/>
            <person name="Kamiya Y."/>
            <person name="Sato N."/>
            <person name="Nakamura Y."/>
            <person name="Tabata S."/>
            <person name="Ida S."/>
            <person name="Kurokawa K."/>
            <person name="Ohta H."/>
        </authorList>
    </citation>
    <scope>NUCLEOTIDE SEQUENCE [LARGE SCALE GENOMIC DNA]</scope>
    <source>
        <strain evidence="2 3">NIES-2285</strain>
    </source>
</reference>
<feature type="compositionally biased region" description="Basic residues" evidence="1">
    <location>
        <begin position="607"/>
        <end position="617"/>
    </location>
</feature>
<feature type="region of interest" description="Disordered" evidence="1">
    <location>
        <begin position="595"/>
        <end position="655"/>
    </location>
</feature>
<protein>
    <submittedName>
        <fullName evidence="2">Uncharacterized protein</fullName>
    </submittedName>
</protein>
<dbReference type="CDD" id="cd22744">
    <property type="entry name" value="OTU"/>
    <property type="match status" value="1"/>
</dbReference>
<keyword evidence="3" id="KW-1185">Reference proteome</keyword>
<gene>
    <name evidence="2" type="ORF">KFL_004940135</name>
</gene>
<evidence type="ECO:0000256" key="1">
    <source>
        <dbReference type="SAM" id="MobiDB-lite"/>
    </source>
</evidence>
<proteinExistence type="predicted"/>
<dbReference type="Proteomes" id="UP000054558">
    <property type="component" value="Unassembled WGS sequence"/>
</dbReference>
<organism evidence="2 3">
    <name type="scientific">Klebsormidium nitens</name>
    <name type="common">Green alga</name>
    <name type="synonym">Ulothrix nitens</name>
    <dbReference type="NCBI Taxonomy" id="105231"/>
    <lineage>
        <taxon>Eukaryota</taxon>
        <taxon>Viridiplantae</taxon>
        <taxon>Streptophyta</taxon>
        <taxon>Klebsormidiophyceae</taxon>
        <taxon>Klebsormidiales</taxon>
        <taxon>Klebsormidiaceae</taxon>
        <taxon>Klebsormidium</taxon>
    </lineage>
</organism>